<proteinExistence type="predicted"/>
<dbReference type="EMBL" id="LAOI01000001">
    <property type="protein sequence ID" value="KJV89272.1"/>
    <property type="molecule type" value="Genomic_DNA"/>
</dbReference>
<reference evidence="3 4" key="1">
    <citation type="submission" date="2015-02" db="EMBL/GenBank/DDBJ databases">
        <title>Genome Sequencing of Rickettsiales.</title>
        <authorList>
            <person name="Daugherty S.C."/>
            <person name="Su Q."/>
            <person name="Abolude K."/>
            <person name="Beier-Sexton M."/>
            <person name="Carlyon J.A."/>
            <person name="Carter R."/>
            <person name="Day N.P."/>
            <person name="Dumler S.J."/>
            <person name="Dyachenko V."/>
            <person name="Godinez A."/>
            <person name="Kurtti T.J."/>
            <person name="Lichay M."/>
            <person name="Mullins K.E."/>
            <person name="Ott S."/>
            <person name="Pappas-Brown V."/>
            <person name="Paris D.H."/>
            <person name="Patel P."/>
            <person name="Richards A.L."/>
            <person name="Sadzewicz L."/>
            <person name="Sears K."/>
            <person name="Seidman D."/>
            <person name="Sengamalay N."/>
            <person name="Stenos J."/>
            <person name="Tallon L.J."/>
            <person name="Vincent G."/>
            <person name="Fraser C.M."/>
            <person name="Munderloh U."/>
            <person name="Dunning-Hotopp J.C."/>
        </authorList>
    </citation>
    <scope>NUCLEOTIDE SEQUENCE [LARGE SCALE GENOMIC DNA]</scope>
    <source>
        <strain evidence="3 4">RML An4</strain>
    </source>
</reference>
<dbReference type="PATRIC" id="fig|1359193.3.peg.232"/>
<gene>
    <name evidence="3" type="ORF">RBEAN4_0243</name>
</gene>
<evidence type="ECO:0000259" key="1">
    <source>
        <dbReference type="Pfam" id="PF01609"/>
    </source>
</evidence>
<comment type="caution">
    <text evidence="3">The sequence shown here is derived from an EMBL/GenBank/DDBJ whole genome shotgun (WGS) entry which is preliminary data.</text>
</comment>
<organism evidence="3 4">
    <name type="scientific">Rickettsia bellii str. RML An4</name>
    <dbReference type="NCBI Taxonomy" id="1359193"/>
    <lineage>
        <taxon>Bacteria</taxon>
        <taxon>Pseudomonadati</taxon>
        <taxon>Pseudomonadota</taxon>
        <taxon>Alphaproteobacteria</taxon>
        <taxon>Rickettsiales</taxon>
        <taxon>Rickettsiaceae</taxon>
        <taxon>Rickettsieae</taxon>
        <taxon>Rickettsia</taxon>
        <taxon>belli group</taxon>
    </lineage>
</organism>
<evidence type="ECO:0000259" key="2">
    <source>
        <dbReference type="Pfam" id="PF13340"/>
    </source>
</evidence>
<dbReference type="GO" id="GO:0004803">
    <property type="term" value="F:transposase activity"/>
    <property type="evidence" value="ECO:0007669"/>
    <property type="project" value="InterPro"/>
</dbReference>
<name>A0A0F3QAK3_RICBE</name>
<accession>A0A0F3QAK3</accession>
<dbReference type="Pfam" id="PF01609">
    <property type="entry name" value="DDE_Tnp_1"/>
    <property type="match status" value="1"/>
</dbReference>
<evidence type="ECO:0000313" key="3">
    <source>
        <dbReference type="EMBL" id="KJV89272.1"/>
    </source>
</evidence>
<keyword evidence="4" id="KW-1185">Reference proteome</keyword>
<feature type="domain" description="Transposase IS4-like" evidence="1">
    <location>
        <begin position="91"/>
        <end position="191"/>
    </location>
</feature>
<dbReference type="GO" id="GO:0006313">
    <property type="term" value="P:DNA transposition"/>
    <property type="evidence" value="ECO:0007669"/>
    <property type="project" value="InterPro"/>
</dbReference>
<evidence type="ECO:0000313" key="4">
    <source>
        <dbReference type="Proteomes" id="UP000033661"/>
    </source>
</evidence>
<feature type="domain" description="Insertion element IS402-like" evidence="2">
    <location>
        <begin position="6"/>
        <end position="78"/>
    </location>
</feature>
<dbReference type="NCBIfam" id="NF033580">
    <property type="entry name" value="transpos_IS5_3"/>
    <property type="match status" value="1"/>
</dbReference>
<dbReference type="PANTHER" id="PTHR46637">
    <property type="entry name" value="TIS1421-TRANSPOSASE PROTEIN A"/>
    <property type="match status" value="1"/>
</dbReference>
<dbReference type="Proteomes" id="UP000033661">
    <property type="component" value="Unassembled WGS sequence"/>
</dbReference>
<dbReference type="GO" id="GO:0003677">
    <property type="term" value="F:DNA binding"/>
    <property type="evidence" value="ECO:0007669"/>
    <property type="project" value="InterPro"/>
</dbReference>
<dbReference type="Pfam" id="PF13340">
    <property type="entry name" value="DUF4096"/>
    <property type="match status" value="1"/>
</dbReference>
<dbReference type="AlphaFoldDB" id="A0A0F3QAK3"/>
<dbReference type="PANTHER" id="PTHR46637:SF1">
    <property type="entry name" value="BLL5188 PROTEIN"/>
    <property type="match status" value="1"/>
</dbReference>
<sequence>MKYYIENQAWEAILSFFKKKKAIHNKNEEKIRQFIEAIWFIVRTGCQWRLLPDYYGCWYSIYRRFKRWVDKGIWEALMTHVKVDADMESMMIDATIVRAHACSSGYIKGNQEKAALGKSKGGFSTKIHALVDALGNQLKFILTAGQRNDITQAENLTKDVQNTTVIGDKGYDSSAFVESLENKGCEVVIHHQNLIVKYNVNMINIFIKNAI</sequence>
<protein>
    <submittedName>
        <fullName evidence="3">Transposase DDE domain protein</fullName>
    </submittedName>
</protein>
<dbReference type="InterPro" id="IPR052909">
    <property type="entry name" value="Transposase_6_like"/>
</dbReference>
<dbReference type="InterPro" id="IPR025161">
    <property type="entry name" value="IS402-like_dom"/>
</dbReference>
<dbReference type="InterPro" id="IPR002559">
    <property type="entry name" value="Transposase_11"/>
</dbReference>